<evidence type="ECO:0000313" key="4">
    <source>
        <dbReference type="Proteomes" id="UP000288246"/>
    </source>
</evidence>
<name>A0A401UX90_9CELL</name>
<proteinExistence type="predicted"/>
<feature type="chain" id="PRO_5039421680" description="Lipoprotein" evidence="2">
    <location>
        <begin position="25"/>
        <end position="166"/>
    </location>
</feature>
<dbReference type="RefSeq" id="WP_124341836.1">
    <property type="nucleotide sequence ID" value="NZ_BHYL01000059.1"/>
</dbReference>
<evidence type="ECO:0000256" key="1">
    <source>
        <dbReference type="SAM" id="MobiDB-lite"/>
    </source>
</evidence>
<protein>
    <recommendedName>
        <fullName evidence="5">Lipoprotein</fullName>
    </recommendedName>
</protein>
<keyword evidence="4" id="KW-1185">Reference proteome</keyword>
<dbReference type="Proteomes" id="UP000288246">
    <property type="component" value="Unassembled WGS sequence"/>
</dbReference>
<evidence type="ECO:0000313" key="3">
    <source>
        <dbReference type="EMBL" id="GCD19299.1"/>
    </source>
</evidence>
<dbReference type="PROSITE" id="PS51257">
    <property type="entry name" value="PROKAR_LIPOPROTEIN"/>
    <property type="match status" value="1"/>
</dbReference>
<gene>
    <name evidence="3" type="ORF">CTKZ_08610</name>
</gene>
<feature type="compositionally biased region" description="Low complexity" evidence="1">
    <location>
        <begin position="36"/>
        <end position="49"/>
    </location>
</feature>
<keyword evidence="2" id="KW-0732">Signal</keyword>
<feature type="region of interest" description="Disordered" evidence="1">
    <location>
        <begin position="29"/>
        <end position="51"/>
    </location>
</feature>
<reference evidence="3 4" key="1">
    <citation type="submission" date="2018-11" db="EMBL/GenBank/DDBJ databases">
        <title>Draft genome sequence of Cellulomonas takizawaensis strain TKZ-21.</title>
        <authorList>
            <person name="Yamamura H."/>
            <person name="Hayashi T."/>
            <person name="Hamada M."/>
            <person name="Serisawa Y."/>
            <person name="Matsuyama K."/>
            <person name="Nakagawa Y."/>
            <person name="Otoguro M."/>
            <person name="Yanagida F."/>
            <person name="Hayakawa M."/>
        </authorList>
    </citation>
    <scope>NUCLEOTIDE SEQUENCE [LARGE SCALE GENOMIC DNA]</scope>
    <source>
        <strain evidence="3 4">TKZ-21</strain>
    </source>
</reference>
<feature type="signal peptide" evidence="2">
    <location>
        <begin position="1"/>
        <end position="24"/>
    </location>
</feature>
<accession>A0A401UX90</accession>
<comment type="caution">
    <text evidence="3">The sequence shown here is derived from an EMBL/GenBank/DDBJ whole genome shotgun (WGS) entry which is preliminary data.</text>
</comment>
<organism evidence="3 4">
    <name type="scientific">Cellulomonas algicola</name>
    <dbReference type="NCBI Taxonomy" id="2071633"/>
    <lineage>
        <taxon>Bacteria</taxon>
        <taxon>Bacillati</taxon>
        <taxon>Actinomycetota</taxon>
        <taxon>Actinomycetes</taxon>
        <taxon>Micrococcales</taxon>
        <taxon>Cellulomonadaceae</taxon>
        <taxon>Cellulomonas</taxon>
    </lineage>
</organism>
<dbReference type="AlphaFoldDB" id="A0A401UX90"/>
<evidence type="ECO:0000256" key="2">
    <source>
        <dbReference type="SAM" id="SignalP"/>
    </source>
</evidence>
<evidence type="ECO:0008006" key="5">
    <source>
        <dbReference type="Google" id="ProtNLM"/>
    </source>
</evidence>
<dbReference type="EMBL" id="BHYL01000059">
    <property type="protein sequence ID" value="GCD19299.1"/>
    <property type="molecule type" value="Genomic_DNA"/>
</dbReference>
<sequence>MPRITPVYALLTTTLLLATLAGCATDDANPTAQSSDDAVATATPTTTEPDTFEGSVTVQFVSDTFVSESPTEGCVFLAPGGLPDGGWIGDLDQLVVRDANGTIVATADGSAPAFTETPVKTCSRTYELAGLPGQMEFFAITTGPYTSEEVIDAADLAGGYTWQLNG</sequence>